<dbReference type="RefSeq" id="WP_184247211.1">
    <property type="nucleotide sequence ID" value="NZ_BAAACU010000042.1"/>
</dbReference>
<feature type="transmembrane region" description="Helical" evidence="1">
    <location>
        <begin position="330"/>
        <end position="355"/>
    </location>
</feature>
<proteinExistence type="predicted"/>
<dbReference type="EMBL" id="JACHON010000006">
    <property type="protein sequence ID" value="MBB6512958.1"/>
    <property type="molecule type" value="Genomic_DNA"/>
</dbReference>
<organism evidence="2 3">
    <name type="scientific">Gracilibacillus halotolerans</name>
    <dbReference type="NCBI Taxonomy" id="74386"/>
    <lineage>
        <taxon>Bacteria</taxon>
        <taxon>Bacillati</taxon>
        <taxon>Bacillota</taxon>
        <taxon>Bacilli</taxon>
        <taxon>Bacillales</taxon>
        <taxon>Bacillaceae</taxon>
        <taxon>Gracilibacillus</taxon>
    </lineage>
</organism>
<protein>
    <submittedName>
        <fullName evidence="2">Uncharacterized protein</fullName>
    </submittedName>
</protein>
<name>A0A841RQP6_9BACI</name>
<gene>
    <name evidence="2" type="ORF">GGQ92_001747</name>
</gene>
<feature type="transmembrane region" description="Helical" evidence="1">
    <location>
        <begin position="12"/>
        <end position="33"/>
    </location>
</feature>
<accession>A0A841RQP6</accession>
<dbReference type="AlphaFoldDB" id="A0A841RQP6"/>
<dbReference type="Proteomes" id="UP000572212">
    <property type="component" value="Unassembled WGS sequence"/>
</dbReference>
<feature type="transmembrane region" description="Helical" evidence="1">
    <location>
        <begin position="191"/>
        <end position="213"/>
    </location>
</feature>
<feature type="transmembrane region" description="Helical" evidence="1">
    <location>
        <begin position="296"/>
        <end position="318"/>
    </location>
</feature>
<feature type="transmembrane region" description="Helical" evidence="1">
    <location>
        <begin position="385"/>
        <end position="403"/>
    </location>
</feature>
<feature type="transmembrane region" description="Helical" evidence="1">
    <location>
        <begin position="237"/>
        <end position="260"/>
    </location>
</feature>
<keyword evidence="3" id="KW-1185">Reference proteome</keyword>
<keyword evidence="1" id="KW-1133">Transmembrane helix</keyword>
<keyword evidence="1" id="KW-0472">Membrane</keyword>
<evidence type="ECO:0000313" key="2">
    <source>
        <dbReference type="EMBL" id="MBB6512958.1"/>
    </source>
</evidence>
<evidence type="ECO:0000256" key="1">
    <source>
        <dbReference type="SAM" id="Phobius"/>
    </source>
</evidence>
<comment type="caution">
    <text evidence="2">The sequence shown here is derived from an EMBL/GenBank/DDBJ whole genome shotgun (WGS) entry which is preliminary data.</text>
</comment>
<evidence type="ECO:0000313" key="3">
    <source>
        <dbReference type="Proteomes" id="UP000572212"/>
    </source>
</evidence>
<sequence length="412" mass="47837">MRITLLELQKILRSPVIVLMLLVFVGFNLFTILSNAYMKDELKILNQIVQEYGLSFNDESLKELKRAIEQGVSSIDHQAETINDFFNQLTFENYTNYSLDDQKTIDNLSLRYLYYNQASALEERYEELDIEVIGDGVIEKFNISGIAEELILNDYEKLAMRFDEIVEEQEYKTWFFAGNPYRMHSQLFRELMSIIAIEGVILVVLISAFIACYERDNRTSFVTYSTKTGRRLMLKKWYASLLGTLIVCGFLFIVTLAIYFTTFDYSGLWESFVSSGINWEYKFPYVTWYDFTFIEYLGMAILIITTTLLLISTLTFGVSVFIQNSYMATVFCYLLLVAMFVIPSLFTFSSLLLLLGQFNPTLLILNPHMYFNGLAGLAGSQYHEIITLTVWMVISMFLLTISLKRFMRKDLV</sequence>
<reference evidence="2 3" key="1">
    <citation type="submission" date="2020-08" db="EMBL/GenBank/DDBJ databases">
        <title>Genomic Encyclopedia of Type Strains, Phase IV (KMG-IV): sequencing the most valuable type-strain genomes for metagenomic binning, comparative biology and taxonomic classification.</title>
        <authorList>
            <person name="Goeker M."/>
        </authorList>
    </citation>
    <scope>NUCLEOTIDE SEQUENCE [LARGE SCALE GENOMIC DNA]</scope>
    <source>
        <strain evidence="2 3">DSM 11805</strain>
    </source>
</reference>
<keyword evidence="1" id="KW-0812">Transmembrane</keyword>